<feature type="domain" description="Cullin N-terminal" evidence="2">
    <location>
        <begin position="31"/>
        <end position="272"/>
    </location>
</feature>
<dbReference type="GO" id="GO:0031625">
    <property type="term" value="F:ubiquitin protein ligase binding"/>
    <property type="evidence" value="ECO:0000318"/>
    <property type="project" value="GO_Central"/>
</dbReference>
<dbReference type="OrthoDB" id="1929542at2759"/>
<dbReference type="AlphaFoldDB" id="A0A061F328"/>
<dbReference type="Proteomes" id="UP000026915">
    <property type="component" value="Chromosome 5"/>
</dbReference>
<dbReference type="Gramene" id="EOY11303">
    <property type="protein sequence ID" value="EOY11303"/>
    <property type="gene ID" value="TCM_026534"/>
</dbReference>
<dbReference type="Pfam" id="PF00888">
    <property type="entry name" value="Cullin"/>
    <property type="match status" value="1"/>
</dbReference>
<dbReference type="EMBL" id="CM001883">
    <property type="protein sequence ID" value="EOY11303.1"/>
    <property type="molecule type" value="Genomic_DNA"/>
</dbReference>
<dbReference type="GO" id="GO:0016567">
    <property type="term" value="P:protein ubiquitination"/>
    <property type="evidence" value="ECO:0000318"/>
    <property type="project" value="GO_Central"/>
</dbReference>
<dbReference type="GO" id="GO:0031461">
    <property type="term" value="C:cullin-RING ubiquitin ligase complex"/>
    <property type="evidence" value="ECO:0000318"/>
    <property type="project" value="GO_Central"/>
</dbReference>
<dbReference type="Gene3D" id="1.20.1310.10">
    <property type="entry name" value="Cullin Repeats"/>
    <property type="match status" value="2"/>
</dbReference>
<organism evidence="3 4">
    <name type="scientific">Theobroma cacao</name>
    <name type="common">Cacao</name>
    <name type="synonym">Cocoa</name>
    <dbReference type="NCBI Taxonomy" id="3641"/>
    <lineage>
        <taxon>Eukaryota</taxon>
        <taxon>Viridiplantae</taxon>
        <taxon>Streptophyta</taxon>
        <taxon>Embryophyta</taxon>
        <taxon>Tracheophyta</taxon>
        <taxon>Spermatophyta</taxon>
        <taxon>Magnoliopsida</taxon>
        <taxon>eudicotyledons</taxon>
        <taxon>Gunneridae</taxon>
        <taxon>Pentapetalae</taxon>
        <taxon>rosids</taxon>
        <taxon>malvids</taxon>
        <taxon>Malvales</taxon>
        <taxon>Malvaceae</taxon>
        <taxon>Byttnerioideae</taxon>
        <taxon>Theobroma</taxon>
    </lineage>
</organism>
<dbReference type="Gramene" id="Tc05v2_t025010.1">
    <property type="protein sequence ID" value="Tc05v2_p025010.1"/>
    <property type="gene ID" value="Tc05v2_g025010"/>
</dbReference>
<accession>A0A061F328</accession>
<dbReference type="InterPro" id="IPR016159">
    <property type="entry name" value="Cullin_repeat-like_dom_sf"/>
</dbReference>
<proteinExistence type="inferred from homology"/>
<evidence type="ECO:0000259" key="2">
    <source>
        <dbReference type="Pfam" id="PF00888"/>
    </source>
</evidence>
<dbReference type="eggNOG" id="KOG2166">
    <property type="taxonomic scope" value="Eukaryota"/>
</dbReference>
<evidence type="ECO:0000313" key="3">
    <source>
        <dbReference type="EMBL" id="EOY11303.1"/>
    </source>
</evidence>
<dbReference type="KEGG" id="tcc:18600361"/>
<evidence type="ECO:0000256" key="1">
    <source>
        <dbReference type="ARBA" id="ARBA00006019"/>
    </source>
</evidence>
<dbReference type="InterPro" id="IPR045093">
    <property type="entry name" value="Cullin"/>
</dbReference>
<dbReference type="InParanoid" id="A0A061F328"/>
<dbReference type="GO" id="GO:0006511">
    <property type="term" value="P:ubiquitin-dependent protein catabolic process"/>
    <property type="evidence" value="ECO:0007669"/>
    <property type="project" value="InterPro"/>
</dbReference>
<name>A0A061F328_THECC</name>
<comment type="similarity">
    <text evidence="1">Belongs to the cullin family.</text>
</comment>
<dbReference type="PANTHER" id="PTHR11932">
    <property type="entry name" value="CULLIN"/>
    <property type="match status" value="1"/>
</dbReference>
<gene>
    <name evidence="3" type="ORF">TCM_026534</name>
</gene>
<sequence>MILKYIPLDEGMMIMDEAIVKAKKIIEGYPETKFSGEEYQRFYECVYFMCTYHSSNEKTMQLYEKFRNSLEESIFSTILPTLINKQGANLLRELVVMWSNYKLMARWLCRFFEYLDRFFIPQHIELESLNGISFSCFRDLVFKKLYCRFIDATLTLINQERDGLQIDCILLKNVLDIFVEISDYSGVNYYKDFEQIMLTEISGYYSRLASEWLLFDSSAEYVHKVFWCLNREKQRASQYLHPDSEAKLMQVVRYQLLDQIANKLMEKKQAENSGLVTDYQEILSKCAGMTLQEGSSSTSPEEWLSKLMASSAHIC</sequence>
<dbReference type="InterPro" id="IPR001373">
    <property type="entry name" value="Cullin_N"/>
</dbReference>
<evidence type="ECO:0000313" key="4">
    <source>
        <dbReference type="Proteomes" id="UP000026915"/>
    </source>
</evidence>
<keyword evidence="4" id="KW-1185">Reference proteome</keyword>
<dbReference type="SMR" id="A0A061F328"/>
<dbReference type="OMA" id="SSCYARI"/>
<dbReference type="SUPFAM" id="SSF74788">
    <property type="entry name" value="Cullin repeat-like"/>
    <property type="match status" value="1"/>
</dbReference>
<dbReference type="STRING" id="3641.A0A061F328"/>
<protein>
    <submittedName>
        <fullName evidence="3">Cullin 1, putative isoform 1</fullName>
    </submittedName>
</protein>
<reference evidence="3 4" key="1">
    <citation type="journal article" date="2013" name="Genome Biol.">
        <title>The genome sequence of the most widely cultivated cacao type and its use to identify candidate genes regulating pod color.</title>
        <authorList>
            <person name="Motamayor J.C."/>
            <person name="Mockaitis K."/>
            <person name="Schmutz J."/>
            <person name="Haiminen N."/>
            <person name="Iii D.L."/>
            <person name="Cornejo O."/>
            <person name="Findley S.D."/>
            <person name="Zheng P."/>
            <person name="Utro F."/>
            <person name="Royaert S."/>
            <person name="Saski C."/>
            <person name="Jenkins J."/>
            <person name="Podicheti R."/>
            <person name="Zhao M."/>
            <person name="Scheffler B.E."/>
            <person name="Stack J.C."/>
            <person name="Feltus F.A."/>
            <person name="Mustiga G.M."/>
            <person name="Amores F."/>
            <person name="Phillips W."/>
            <person name="Marelli J.P."/>
            <person name="May G.D."/>
            <person name="Shapiro H."/>
            <person name="Ma J."/>
            <person name="Bustamante C.D."/>
            <person name="Schnell R.J."/>
            <person name="Main D."/>
            <person name="Gilbert D."/>
            <person name="Parida L."/>
            <person name="Kuhn D.N."/>
        </authorList>
    </citation>
    <scope>NUCLEOTIDE SEQUENCE [LARGE SCALE GENOMIC DNA]</scope>
    <source>
        <strain evidence="4">cv. Matina 1-6</strain>
    </source>
</reference>